<dbReference type="Pfam" id="PF03169">
    <property type="entry name" value="OPT"/>
    <property type="match status" value="1"/>
</dbReference>
<proteinExistence type="inferred from homology"/>
<feature type="transmembrane region" description="Helical" evidence="10">
    <location>
        <begin position="174"/>
        <end position="192"/>
    </location>
</feature>
<feature type="transmembrane region" description="Helical" evidence="10">
    <location>
        <begin position="338"/>
        <end position="359"/>
    </location>
</feature>
<evidence type="ECO:0000256" key="9">
    <source>
        <dbReference type="SAM" id="MobiDB-lite"/>
    </source>
</evidence>
<feature type="transmembrane region" description="Helical" evidence="10">
    <location>
        <begin position="278"/>
        <end position="299"/>
    </location>
</feature>
<sequence length="884" mass="101967">MLSEKTIQEVGRTSDFETRRSSSTPEISVIPDKKVAQITKVNSLDEFSIASFSDEQIAYLLKKLGYDNYEDLTDIPPEIEYLGSKIGQLSVEDAIEIMKKGVDYHDNDPLIPTKEYEEFVRFSKGVIDMDNEKDVFELKALAGLLEYHSPYPEVRAAVDPRDDTSIPVETFRSYFLAFCWAIIGSGFNEFFAHRLVTISLGTSVIQMFLYPCGTLWAKYMPCWGFNLRGRRIALNIETPWTDKEQMFATLLFAICMGTFYTHYNILTLKVYYHDDVSFGYQFWLSLCVQFIGFGFAGILRRFVVYPTRAVWPTSMSTIALNKALLSRNKDKSKGISRYNFFFISMIFMFIYTWFPTYIINILNTFNWMTWIAPENLDLANVTGGVSGLGINPISSFDWNVLNFMYPLITPFFSYATQLVGGFFAALVILAVYYTNYMDCQYLPIFSNSLFTNRATKYQVTKILDDDYKLNEKKYQAYSAPYYSAGNLVSYGSFIATYPLLIAYAFITESKILIKALRDWFKSLCSLTKKETWINMWNGEYHVLDEFDDPHSRMMKNYKEVPDWWYFMILLVTIVISIIVLEKYNTNTPVWALFMSLGFNFVFLIPLTILQATTGYSLGLNLLIEMIIGYALPGNPFALMIVKAFGYNIDGQADNYVSNLKMAHYCKIPPVALFRGQLFMVFVQVFVNLGVLNWSISNIKDYCMSYQASKFTCPDATTYYNASVMWGAMGPKKIFNDVYPILKWCWLIGALLGIFFGLWKRFASKYYPKWFNPVLFVGGMLNVGPPYNLMYILPGGFVNWFSQVYMKKYHLRIWEKYNYILDAGFSCGLVFSSIIIFFAVQYKEVDLLWWGNDVPYEGVDALYLPKKNVTETAKGYFGPDPGHYP</sequence>
<keyword evidence="3" id="KW-0813">Transport</keyword>
<evidence type="ECO:0000256" key="2">
    <source>
        <dbReference type="ARBA" id="ARBA00008807"/>
    </source>
</evidence>
<protein>
    <submittedName>
        <fullName evidence="11">LAFE_0C10572g1_1</fullName>
    </submittedName>
</protein>
<feature type="transmembrane region" description="Helical" evidence="10">
    <location>
        <begin position="411"/>
        <end position="433"/>
    </location>
</feature>
<keyword evidence="6" id="KW-0653">Protein transport</keyword>
<dbReference type="GO" id="GO:0035673">
    <property type="term" value="F:oligopeptide transmembrane transporter activity"/>
    <property type="evidence" value="ECO:0007669"/>
    <property type="project" value="InterPro"/>
</dbReference>
<comment type="subcellular location">
    <subcellularLocation>
        <location evidence="1">Membrane</location>
        <topology evidence="1">Multi-pass membrane protein</topology>
    </subcellularLocation>
</comment>
<evidence type="ECO:0000256" key="3">
    <source>
        <dbReference type="ARBA" id="ARBA00022448"/>
    </source>
</evidence>
<keyword evidence="5" id="KW-0571">Peptide transport</keyword>
<keyword evidence="7 10" id="KW-1133">Transmembrane helix</keyword>
<keyword evidence="12" id="KW-1185">Reference proteome</keyword>
<feature type="region of interest" description="Disordered" evidence="9">
    <location>
        <begin position="1"/>
        <end position="25"/>
    </location>
</feature>
<dbReference type="NCBIfam" id="TIGR00727">
    <property type="entry name" value="ISP4_OPT"/>
    <property type="match status" value="1"/>
</dbReference>
<keyword evidence="4 10" id="KW-0812">Transmembrane</keyword>
<keyword evidence="8 10" id="KW-0472">Membrane</keyword>
<gene>
    <name evidence="11" type="ORF">LAFE_0C10572G</name>
</gene>
<evidence type="ECO:0000256" key="6">
    <source>
        <dbReference type="ARBA" id="ARBA00022927"/>
    </source>
</evidence>
<evidence type="ECO:0000256" key="4">
    <source>
        <dbReference type="ARBA" id="ARBA00022692"/>
    </source>
</evidence>
<dbReference type="OrthoDB" id="9986677at2759"/>
<feature type="transmembrane region" description="Helical" evidence="10">
    <location>
        <begin position="740"/>
        <end position="758"/>
    </location>
</feature>
<name>A0A1G4MAG8_LACFM</name>
<evidence type="ECO:0000256" key="5">
    <source>
        <dbReference type="ARBA" id="ARBA00022856"/>
    </source>
</evidence>
<feature type="transmembrane region" description="Helical" evidence="10">
    <location>
        <begin position="204"/>
        <end position="225"/>
    </location>
</feature>
<evidence type="ECO:0000313" key="12">
    <source>
        <dbReference type="Proteomes" id="UP000190831"/>
    </source>
</evidence>
<feature type="transmembrane region" description="Helical" evidence="10">
    <location>
        <begin position="589"/>
        <end position="608"/>
    </location>
</feature>
<dbReference type="OMA" id="TSAYCFW"/>
<dbReference type="GO" id="GO:0015031">
    <property type="term" value="P:protein transport"/>
    <property type="evidence" value="ECO:0007669"/>
    <property type="project" value="UniProtKB-KW"/>
</dbReference>
<dbReference type="InterPro" id="IPR004648">
    <property type="entry name" value="Oligpept_transpt"/>
</dbReference>
<evidence type="ECO:0000256" key="7">
    <source>
        <dbReference type="ARBA" id="ARBA00022989"/>
    </source>
</evidence>
<comment type="similarity">
    <text evidence="2">Belongs to the oligopeptide OPT transporter family.</text>
</comment>
<feature type="transmembrane region" description="Helical" evidence="10">
    <location>
        <begin position="817"/>
        <end position="839"/>
    </location>
</feature>
<dbReference type="GO" id="GO:0016020">
    <property type="term" value="C:membrane"/>
    <property type="evidence" value="ECO:0007669"/>
    <property type="project" value="UniProtKB-SubCell"/>
</dbReference>
<dbReference type="Proteomes" id="UP000190831">
    <property type="component" value="Chromosome C"/>
</dbReference>
<dbReference type="AlphaFoldDB" id="A0A1G4MAG8"/>
<reference evidence="11 12" key="1">
    <citation type="submission" date="2016-03" db="EMBL/GenBank/DDBJ databases">
        <authorList>
            <person name="Devillers H."/>
        </authorList>
    </citation>
    <scope>NUCLEOTIDE SEQUENCE [LARGE SCALE GENOMIC DNA]</scope>
    <source>
        <strain evidence="11">CBS 6772</strain>
    </source>
</reference>
<feature type="transmembrane region" description="Helical" evidence="10">
    <location>
        <begin position="563"/>
        <end position="580"/>
    </location>
</feature>
<evidence type="ECO:0000313" key="11">
    <source>
        <dbReference type="EMBL" id="SCW00725.1"/>
    </source>
</evidence>
<evidence type="ECO:0000256" key="1">
    <source>
        <dbReference type="ARBA" id="ARBA00004141"/>
    </source>
</evidence>
<evidence type="ECO:0000256" key="10">
    <source>
        <dbReference type="SAM" id="Phobius"/>
    </source>
</evidence>
<accession>A0A1G4MAG8</accession>
<dbReference type="EMBL" id="LT598485">
    <property type="protein sequence ID" value="SCW00725.1"/>
    <property type="molecule type" value="Genomic_DNA"/>
</dbReference>
<organism evidence="11 12">
    <name type="scientific">Lachancea fermentati</name>
    <name type="common">Zygosaccharomyces fermentati</name>
    <dbReference type="NCBI Taxonomy" id="4955"/>
    <lineage>
        <taxon>Eukaryota</taxon>
        <taxon>Fungi</taxon>
        <taxon>Dikarya</taxon>
        <taxon>Ascomycota</taxon>
        <taxon>Saccharomycotina</taxon>
        <taxon>Saccharomycetes</taxon>
        <taxon>Saccharomycetales</taxon>
        <taxon>Saccharomycetaceae</taxon>
        <taxon>Lachancea</taxon>
    </lineage>
</organism>
<evidence type="ECO:0000256" key="8">
    <source>
        <dbReference type="ARBA" id="ARBA00023136"/>
    </source>
</evidence>
<dbReference type="PANTHER" id="PTHR22601">
    <property type="entry name" value="ISP4 LIKE PROTEIN"/>
    <property type="match status" value="1"/>
</dbReference>
<dbReference type="NCBIfam" id="TIGR00728">
    <property type="entry name" value="OPT_sfam"/>
    <property type="match status" value="1"/>
</dbReference>
<feature type="transmembrane region" description="Helical" evidence="10">
    <location>
        <begin position="487"/>
        <end position="506"/>
    </location>
</feature>
<feature type="transmembrane region" description="Helical" evidence="10">
    <location>
        <begin position="246"/>
        <end position="266"/>
    </location>
</feature>
<dbReference type="InterPro" id="IPR004813">
    <property type="entry name" value="OPT"/>
</dbReference>